<evidence type="ECO:0000256" key="12">
    <source>
        <dbReference type="ARBA" id="ARBA00048649"/>
    </source>
</evidence>
<proteinExistence type="inferred from homology"/>
<reference evidence="17 18" key="1">
    <citation type="journal article" date="2009" name="Int. J. Syst. Evol. Microbiol.">
        <title>Transfer of Teichococcus ludipueritiae and Muricoccus roseus to the genus Roseomonas, as Roseomonas ludipueritiae comb. nov. and Roseomonas rosea comb. nov., respectively, and emended description of the genus Roseomonas.</title>
        <authorList>
            <person name="Sanchez-Porro C."/>
            <person name="Gallego V."/>
            <person name="Busse H.J."/>
            <person name="Kampfer P."/>
            <person name="Ventosa A."/>
        </authorList>
    </citation>
    <scope>NUCLEOTIDE SEQUENCE [LARGE SCALE GENOMIC DNA]</scope>
    <source>
        <strain evidence="17 18">DSM 14915</strain>
    </source>
</reference>
<evidence type="ECO:0000259" key="15">
    <source>
        <dbReference type="PROSITE" id="PS01033"/>
    </source>
</evidence>
<keyword evidence="9" id="KW-0408">Iron</keyword>
<dbReference type="Pfam" id="PF00175">
    <property type="entry name" value="NAD_binding_1"/>
    <property type="match status" value="1"/>
</dbReference>
<keyword evidence="7" id="KW-0479">Metal-binding</keyword>
<dbReference type="EC" id="1.14.12.17" evidence="3"/>
<dbReference type="InterPro" id="IPR009050">
    <property type="entry name" value="Globin-like_sf"/>
</dbReference>
<evidence type="ECO:0000256" key="14">
    <source>
        <dbReference type="RuleBase" id="RU000356"/>
    </source>
</evidence>
<dbReference type="Proteomes" id="UP000603940">
    <property type="component" value="Unassembled WGS sequence"/>
</dbReference>
<evidence type="ECO:0000259" key="16">
    <source>
        <dbReference type="PROSITE" id="PS51384"/>
    </source>
</evidence>
<accession>A0ABR7R675</accession>
<evidence type="ECO:0000256" key="6">
    <source>
        <dbReference type="ARBA" id="ARBA00022621"/>
    </source>
</evidence>
<evidence type="ECO:0000256" key="8">
    <source>
        <dbReference type="ARBA" id="ARBA00022857"/>
    </source>
</evidence>
<evidence type="ECO:0000256" key="13">
    <source>
        <dbReference type="ARBA" id="ARBA00049433"/>
    </source>
</evidence>
<dbReference type="SUPFAM" id="SSF63380">
    <property type="entry name" value="Riboflavin synthase domain-like"/>
    <property type="match status" value="1"/>
</dbReference>
<keyword evidence="8" id="KW-0521">NADP</keyword>
<comment type="similarity">
    <text evidence="2">In the C-terminal section; belongs to the flavoprotein pyridine nucleotide cytochrome reductase family.</text>
</comment>
<dbReference type="PROSITE" id="PS01033">
    <property type="entry name" value="GLOBIN"/>
    <property type="match status" value="1"/>
</dbReference>
<dbReference type="PANTHER" id="PTHR43396">
    <property type="entry name" value="FLAVOHEMOPROTEIN"/>
    <property type="match status" value="1"/>
</dbReference>
<dbReference type="InterPro" id="IPR008333">
    <property type="entry name" value="Cbr1-like_FAD-bd_dom"/>
</dbReference>
<keyword evidence="14" id="KW-0813">Transport</keyword>
<dbReference type="InterPro" id="IPR000971">
    <property type="entry name" value="Globin"/>
</dbReference>
<dbReference type="InterPro" id="IPR017938">
    <property type="entry name" value="Riboflavin_synthase-like_b-brl"/>
</dbReference>
<comment type="catalytic activity">
    <reaction evidence="13">
        <text>2 nitric oxide + NADPH + 2 O2 = 2 nitrate + NADP(+) + H(+)</text>
        <dbReference type="Rhea" id="RHEA:19465"/>
        <dbReference type="ChEBI" id="CHEBI:15378"/>
        <dbReference type="ChEBI" id="CHEBI:15379"/>
        <dbReference type="ChEBI" id="CHEBI:16480"/>
        <dbReference type="ChEBI" id="CHEBI:17632"/>
        <dbReference type="ChEBI" id="CHEBI:57783"/>
        <dbReference type="ChEBI" id="CHEBI:58349"/>
        <dbReference type="EC" id="1.14.12.17"/>
    </reaction>
</comment>
<dbReference type="PANTHER" id="PTHR43396:SF3">
    <property type="entry name" value="FLAVOHEMOPROTEIN"/>
    <property type="match status" value="1"/>
</dbReference>
<keyword evidence="18" id="KW-1185">Reference proteome</keyword>
<dbReference type="SUPFAM" id="SSF46458">
    <property type="entry name" value="Globin-like"/>
    <property type="match status" value="1"/>
</dbReference>
<name>A0ABR7R675_9PROT</name>
<keyword evidence="10" id="KW-0520">NAD</keyword>
<comment type="similarity">
    <text evidence="14">Belongs to the globin family.</text>
</comment>
<dbReference type="InterPro" id="IPR012292">
    <property type="entry name" value="Globin/Proto"/>
</dbReference>
<dbReference type="CDD" id="cd08922">
    <property type="entry name" value="FHb-globin"/>
    <property type="match status" value="1"/>
</dbReference>
<evidence type="ECO:0000313" key="17">
    <source>
        <dbReference type="EMBL" id="MBC9177260.1"/>
    </source>
</evidence>
<dbReference type="Pfam" id="PF00970">
    <property type="entry name" value="FAD_binding_6"/>
    <property type="match status" value="1"/>
</dbReference>
<evidence type="ECO:0000256" key="5">
    <source>
        <dbReference type="ARBA" id="ARBA00022617"/>
    </source>
</evidence>
<keyword evidence="5 14" id="KW-0349">Heme</keyword>
<keyword evidence="6 14" id="KW-0561">Oxygen transport</keyword>
<dbReference type="NCBIfam" id="NF009805">
    <property type="entry name" value="PRK13289.1"/>
    <property type="match status" value="1"/>
</dbReference>
<dbReference type="InterPro" id="IPR001433">
    <property type="entry name" value="OxRdtase_FAD/NAD-bd"/>
</dbReference>
<dbReference type="RefSeq" id="WP_187778397.1">
    <property type="nucleotide sequence ID" value="NZ_JACTUZ010000033.1"/>
</dbReference>
<dbReference type="GO" id="GO:0008941">
    <property type="term" value="F:nitric oxide dioxygenase NAD(P)H activity"/>
    <property type="evidence" value="ECO:0007669"/>
    <property type="project" value="UniProtKB-EC"/>
</dbReference>
<dbReference type="Gene3D" id="2.40.30.10">
    <property type="entry name" value="Translation factors"/>
    <property type="match status" value="1"/>
</dbReference>
<dbReference type="PRINTS" id="PR00410">
    <property type="entry name" value="PHEHYDRXLASE"/>
</dbReference>
<dbReference type="CDD" id="cd06184">
    <property type="entry name" value="flavohem_like_fad_nad_binding"/>
    <property type="match status" value="1"/>
</dbReference>
<gene>
    <name evidence="17" type="primary">hmpA</name>
    <name evidence="17" type="ORF">IBL25_09955</name>
</gene>
<protein>
    <recommendedName>
        <fullName evidence="3">nitric oxide dioxygenase</fullName>
        <ecNumber evidence="3">1.14.12.17</ecNumber>
    </recommendedName>
</protein>
<sequence length="404" mass="43827">MPRQLSEQTIAVVKATVPALEAHGLEITRRMYARMFQNEAIRDLFNQSHHGETGSQPKALAGAVLAYARNIDNLGVLTAAVERIAQKHVGLNILPEHYPFVAEALLGAIQDVLGEAATPEILGAWGEAYWFLADVLIGREQQIYAEHASAPGGWSGWRDFTVREKTPESEIVTSFTLVPADGGKVLRHQPGQYLTFWLDIPGHAPLKRNYSISCAPSDTHYRISVKREPQGIASNWLHDAVQPGARLKVAAPAGEFFLPGVPQRPVVLLSGGVGQTPLMSMMQSLAAMPGTAPVQFIHGTQSGATHALGAEARALAAASGGRISVTTFYEQPRAEDRQGRDYDHAGRITADWLRAHTPGAEADYYLCGPREFLRVFTSTLVAQGVPAARIHYEFFGPADELLAA</sequence>
<organism evidence="17 18">
    <name type="scientific">Pseudoroseomonas ludipueritiae</name>
    <dbReference type="NCBI Taxonomy" id="198093"/>
    <lineage>
        <taxon>Bacteria</taxon>
        <taxon>Pseudomonadati</taxon>
        <taxon>Pseudomonadota</taxon>
        <taxon>Alphaproteobacteria</taxon>
        <taxon>Acetobacterales</taxon>
        <taxon>Acetobacteraceae</taxon>
        <taxon>Pseudoroseomonas</taxon>
    </lineage>
</organism>
<comment type="function">
    <text evidence="11">Is involved in NO detoxification in an aerobic process, termed nitric oxide dioxygenase (NOD) reaction that utilizes O(2) and NAD(P)H to convert NO to nitrate, which protects the bacterium from various noxious nitrogen compounds. Therefore, plays a central role in the inducible response to nitrosative stress.</text>
</comment>
<evidence type="ECO:0000256" key="10">
    <source>
        <dbReference type="ARBA" id="ARBA00023027"/>
    </source>
</evidence>
<dbReference type="SUPFAM" id="SSF52343">
    <property type="entry name" value="Ferredoxin reductase-like, C-terminal NADP-linked domain"/>
    <property type="match status" value="1"/>
</dbReference>
<feature type="domain" description="FAD-binding FR-type" evidence="16">
    <location>
        <begin position="155"/>
        <end position="259"/>
    </location>
</feature>
<dbReference type="Pfam" id="PF00042">
    <property type="entry name" value="Globin"/>
    <property type="match status" value="1"/>
</dbReference>
<feature type="domain" description="Globin" evidence="15">
    <location>
        <begin position="4"/>
        <end position="141"/>
    </location>
</feature>
<evidence type="ECO:0000313" key="18">
    <source>
        <dbReference type="Proteomes" id="UP000603940"/>
    </source>
</evidence>
<evidence type="ECO:0000256" key="4">
    <source>
        <dbReference type="ARBA" id="ARBA00022575"/>
    </source>
</evidence>
<keyword evidence="17" id="KW-0560">Oxidoreductase</keyword>
<evidence type="ECO:0000256" key="2">
    <source>
        <dbReference type="ARBA" id="ARBA00006401"/>
    </source>
</evidence>
<evidence type="ECO:0000256" key="1">
    <source>
        <dbReference type="ARBA" id="ARBA00001970"/>
    </source>
</evidence>
<evidence type="ECO:0000256" key="3">
    <source>
        <dbReference type="ARBA" id="ARBA00012229"/>
    </source>
</evidence>
<evidence type="ECO:0000256" key="7">
    <source>
        <dbReference type="ARBA" id="ARBA00022723"/>
    </source>
</evidence>
<comment type="caution">
    <text evidence="17">The sequence shown here is derived from an EMBL/GenBank/DDBJ whole genome shotgun (WGS) entry which is preliminary data.</text>
</comment>
<dbReference type="EMBL" id="JACTUZ010000033">
    <property type="protein sequence ID" value="MBC9177260.1"/>
    <property type="molecule type" value="Genomic_DNA"/>
</dbReference>
<comment type="catalytic activity">
    <reaction evidence="12">
        <text>2 nitric oxide + NADH + 2 O2 = 2 nitrate + NAD(+) + H(+)</text>
        <dbReference type="Rhea" id="RHEA:19469"/>
        <dbReference type="ChEBI" id="CHEBI:15378"/>
        <dbReference type="ChEBI" id="CHEBI:15379"/>
        <dbReference type="ChEBI" id="CHEBI:16480"/>
        <dbReference type="ChEBI" id="CHEBI:17632"/>
        <dbReference type="ChEBI" id="CHEBI:57540"/>
        <dbReference type="ChEBI" id="CHEBI:57945"/>
        <dbReference type="EC" id="1.14.12.17"/>
    </reaction>
</comment>
<evidence type="ECO:0000256" key="9">
    <source>
        <dbReference type="ARBA" id="ARBA00023004"/>
    </source>
</evidence>
<dbReference type="InterPro" id="IPR039261">
    <property type="entry name" value="FNR_nucleotide-bd"/>
</dbReference>
<dbReference type="InterPro" id="IPR017927">
    <property type="entry name" value="FAD-bd_FR_type"/>
</dbReference>
<dbReference type="Gene3D" id="1.10.490.10">
    <property type="entry name" value="Globins"/>
    <property type="match status" value="1"/>
</dbReference>
<comment type="cofactor">
    <cofactor evidence="1">
        <name>heme b</name>
        <dbReference type="ChEBI" id="CHEBI:60344"/>
    </cofactor>
</comment>
<evidence type="ECO:0000256" key="11">
    <source>
        <dbReference type="ARBA" id="ARBA00025094"/>
    </source>
</evidence>
<dbReference type="Gene3D" id="3.40.50.80">
    <property type="entry name" value="Nucleotide-binding domain of ferredoxin-NADP reductase (FNR) module"/>
    <property type="match status" value="1"/>
</dbReference>
<keyword evidence="4" id="KW-0216">Detoxification</keyword>
<dbReference type="PROSITE" id="PS51384">
    <property type="entry name" value="FAD_FR"/>
    <property type="match status" value="1"/>
</dbReference>